<name>A0ABX8N0F1_9PSED</name>
<evidence type="ECO:0000313" key="2">
    <source>
        <dbReference type="EMBL" id="QXH49839.1"/>
    </source>
</evidence>
<dbReference type="RefSeq" id="WP_217839446.1">
    <property type="nucleotide sequence ID" value="NZ_CP077076.1"/>
</dbReference>
<proteinExistence type="predicted"/>
<accession>A0ABX8N0F1</accession>
<feature type="region of interest" description="Disordered" evidence="1">
    <location>
        <begin position="1"/>
        <end position="25"/>
    </location>
</feature>
<reference evidence="2" key="1">
    <citation type="journal article" date="2021" name="Microorganisms">
        <title>The Ever-Expanding Pseudomonas Genus: Description of 43 New Species and Partition of the Pseudomonas putida Group.</title>
        <authorList>
            <person name="Girard L."/>
            <person name="Lood C."/>
            <person name="Hofte M."/>
            <person name="Vandamme P."/>
            <person name="Rokni-Zadeh H."/>
            <person name="van Noort V."/>
            <person name="Lavigne R."/>
            <person name="De Mot R."/>
        </authorList>
    </citation>
    <scope>NUCLEOTIDE SEQUENCE</scope>
    <source>
        <strain evidence="2">COW40</strain>
    </source>
</reference>
<keyword evidence="3" id="KW-1185">Reference proteome</keyword>
<gene>
    <name evidence="2" type="ORF">KSS94_18055</name>
</gene>
<evidence type="ECO:0000313" key="3">
    <source>
        <dbReference type="Proteomes" id="UP001046350"/>
    </source>
</evidence>
<organism evidence="2 3">
    <name type="scientific">Pseudomonas fakonensis</name>
    <dbReference type="NCBI Taxonomy" id="2842355"/>
    <lineage>
        <taxon>Bacteria</taxon>
        <taxon>Pseudomonadati</taxon>
        <taxon>Pseudomonadota</taxon>
        <taxon>Gammaproteobacteria</taxon>
        <taxon>Pseudomonadales</taxon>
        <taxon>Pseudomonadaceae</taxon>
        <taxon>Pseudomonas</taxon>
    </lineage>
</organism>
<sequence length="90" mass="10259">MKSSLSLTTRGNASFHKLQHHTADTTRLPSLDNIIETSLNINISQKTDPTKAQKYSQRTSRQKVLKHQQQAASNPKPLHLKQDIKTEKNR</sequence>
<feature type="region of interest" description="Disordered" evidence="1">
    <location>
        <begin position="45"/>
        <end position="90"/>
    </location>
</feature>
<feature type="compositionally biased region" description="Basic and acidic residues" evidence="1">
    <location>
        <begin position="80"/>
        <end position="90"/>
    </location>
</feature>
<evidence type="ECO:0000256" key="1">
    <source>
        <dbReference type="SAM" id="MobiDB-lite"/>
    </source>
</evidence>
<protein>
    <submittedName>
        <fullName evidence="2">Uncharacterized protein</fullName>
    </submittedName>
</protein>
<dbReference type="EMBL" id="CP077076">
    <property type="protein sequence ID" value="QXH49839.1"/>
    <property type="molecule type" value="Genomic_DNA"/>
</dbReference>
<dbReference type="Proteomes" id="UP001046350">
    <property type="component" value="Chromosome"/>
</dbReference>
<feature type="compositionally biased region" description="Polar residues" evidence="1">
    <location>
        <begin position="1"/>
        <end position="12"/>
    </location>
</feature>